<sequence length="464" mass="52864">MHAKALVAHMVNLTKEQWNICYKHAKLGASQEFGNALNGSTFVVHTNYSNWFRLHARPPVLSDLLEIYAYRPTNSAGYNGTPMLNPVVLKTLRDRILTKKMQSDWIEDSSILSGDEFSYWGYGHQNFDEAFKDLEPNQFLLDFKSQNNWTIKDMVILESTMYKYYQRRIRDHSNLGWNRTMYHGLGQQVMQPKDMTGFMHIDVNLYRVCNENIGVDAIQGSLTITGEDNKNCTRIIPKINDTSKTLEWIEMMTKRGVKIGKGFITGMKPDVHWTAVEVKAFDTDWTDIVCQDLQVRVTHSLIPHGSNGPATRERITMLPWLCGIQEDYETLEMAEGVYYNLSNPVAAALVGRAKWSCGSVAIEAYKIITDNKYGREACKVQEDEVVATFAPKFREMIALERYIFGKNSFFNVMYDTRTADGIRLEPTMDEGNDEGQDLNDIQGAVEILGAEASESVQRSVYDAV</sequence>
<protein>
    <submittedName>
        <fullName evidence="1">Uncharacterized protein</fullName>
    </submittedName>
</protein>
<dbReference type="AlphaFoldDB" id="A0A8H3UCT5"/>
<dbReference type="Proteomes" id="UP000490939">
    <property type="component" value="Unassembled WGS sequence"/>
</dbReference>
<organism evidence="1 2">
    <name type="scientific">Venturia inaequalis</name>
    <name type="common">Apple scab fungus</name>
    <dbReference type="NCBI Taxonomy" id="5025"/>
    <lineage>
        <taxon>Eukaryota</taxon>
        <taxon>Fungi</taxon>
        <taxon>Dikarya</taxon>
        <taxon>Ascomycota</taxon>
        <taxon>Pezizomycotina</taxon>
        <taxon>Dothideomycetes</taxon>
        <taxon>Pleosporomycetidae</taxon>
        <taxon>Venturiales</taxon>
        <taxon>Venturiaceae</taxon>
        <taxon>Venturia</taxon>
    </lineage>
</organism>
<keyword evidence="2" id="KW-1185">Reference proteome</keyword>
<evidence type="ECO:0000313" key="1">
    <source>
        <dbReference type="EMBL" id="KAE9967273.1"/>
    </source>
</evidence>
<proteinExistence type="predicted"/>
<dbReference type="EMBL" id="WNWR01000921">
    <property type="protein sequence ID" value="KAE9967273.1"/>
    <property type="molecule type" value="Genomic_DNA"/>
</dbReference>
<name>A0A8H3UCT5_VENIN</name>
<reference evidence="1 2" key="1">
    <citation type="submission" date="2019-07" db="EMBL/GenBank/DDBJ databases">
        <title>Venturia inaequalis Genome Resource.</title>
        <authorList>
            <person name="Lichtner F.J."/>
        </authorList>
    </citation>
    <scope>NUCLEOTIDE SEQUENCE [LARGE SCALE GENOMIC DNA]</scope>
    <source>
        <strain evidence="1 2">DMI_063113</strain>
    </source>
</reference>
<comment type="caution">
    <text evidence="1">The sequence shown here is derived from an EMBL/GenBank/DDBJ whole genome shotgun (WGS) entry which is preliminary data.</text>
</comment>
<gene>
    <name evidence="1" type="ORF">EG327_011555</name>
</gene>
<accession>A0A8H3UCT5</accession>
<evidence type="ECO:0000313" key="2">
    <source>
        <dbReference type="Proteomes" id="UP000490939"/>
    </source>
</evidence>